<proteinExistence type="predicted"/>
<sequence>MCTVQALQRTIEFEEELAEKFGGGDNTKKVTSDIEELDKGNQTVMDIRKKYEKKLAAYQGNEDDFNFRGIISSCFEPHMMTYVELEERTLMEHLEKLVQDEAWGMDDGSQTNILSSSMQVFQRVLRAYATKLLMKLPKGGMGIVAAATGLYMQTSDKDERLICYIVKTAEYCHKTVSSS</sequence>
<reference evidence="1 2" key="2">
    <citation type="journal article" date="2022" name="Mol. Ecol. Resour.">
        <title>The genomes of chicory, endive, great burdock and yacon provide insights into Asteraceae paleo-polyploidization history and plant inulin production.</title>
        <authorList>
            <person name="Fan W."/>
            <person name="Wang S."/>
            <person name="Wang H."/>
            <person name="Wang A."/>
            <person name="Jiang F."/>
            <person name="Liu H."/>
            <person name="Zhao H."/>
            <person name="Xu D."/>
            <person name="Zhang Y."/>
        </authorList>
    </citation>
    <scope>NUCLEOTIDE SEQUENCE [LARGE SCALE GENOMIC DNA]</scope>
    <source>
        <strain evidence="2">cv. Yunnan</strain>
        <tissue evidence="1">Leaves</tissue>
    </source>
</reference>
<name>A0ACB9ED08_9ASTR</name>
<evidence type="ECO:0000313" key="2">
    <source>
        <dbReference type="Proteomes" id="UP001056120"/>
    </source>
</evidence>
<comment type="caution">
    <text evidence="1">The sequence shown here is derived from an EMBL/GenBank/DDBJ whole genome shotgun (WGS) entry which is preliminary data.</text>
</comment>
<dbReference type="Proteomes" id="UP001056120">
    <property type="component" value="Linkage Group LG18"/>
</dbReference>
<dbReference type="EMBL" id="CM042035">
    <property type="protein sequence ID" value="KAI3756849.1"/>
    <property type="molecule type" value="Genomic_DNA"/>
</dbReference>
<reference evidence="2" key="1">
    <citation type="journal article" date="2022" name="Mol. Ecol. Resour.">
        <title>The genomes of chicory, endive, great burdock and yacon provide insights into Asteraceae palaeo-polyploidization history and plant inulin production.</title>
        <authorList>
            <person name="Fan W."/>
            <person name="Wang S."/>
            <person name="Wang H."/>
            <person name="Wang A."/>
            <person name="Jiang F."/>
            <person name="Liu H."/>
            <person name="Zhao H."/>
            <person name="Xu D."/>
            <person name="Zhang Y."/>
        </authorList>
    </citation>
    <scope>NUCLEOTIDE SEQUENCE [LARGE SCALE GENOMIC DNA]</scope>
    <source>
        <strain evidence="2">cv. Yunnan</strain>
    </source>
</reference>
<keyword evidence="2" id="KW-1185">Reference proteome</keyword>
<organism evidence="1 2">
    <name type="scientific">Smallanthus sonchifolius</name>
    <dbReference type="NCBI Taxonomy" id="185202"/>
    <lineage>
        <taxon>Eukaryota</taxon>
        <taxon>Viridiplantae</taxon>
        <taxon>Streptophyta</taxon>
        <taxon>Embryophyta</taxon>
        <taxon>Tracheophyta</taxon>
        <taxon>Spermatophyta</taxon>
        <taxon>Magnoliopsida</taxon>
        <taxon>eudicotyledons</taxon>
        <taxon>Gunneridae</taxon>
        <taxon>Pentapetalae</taxon>
        <taxon>asterids</taxon>
        <taxon>campanulids</taxon>
        <taxon>Asterales</taxon>
        <taxon>Asteraceae</taxon>
        <taxon>Asteroideae</taxon>
        <taxon>Heliantheae alliance</taxon>
        <taxon>Millerieae</taxon>
        <taxon>Smallanthus</taxon>
    </lineage>
</organism>
<evidence type="ECO:0000313" key="1">
    <source>
        <dbReference type="EMBL" id="KAI3756849.1"/>
    </source>
</evidence>
<gene>
    <name evidence="1" type="ORF">L1987_56672</name>
</gene>
<accession>A0ACB9ED08</accession>
<protein>
    <submittedName>
        <fullName evidence="1">Uncharacterized protein</fullName>
    </submittedName>
</protein>